<evidence type="ECO:0000313" key="3">
    <source>
        <dbReference type="Proteomes" id="UP001374893"/>
    </source>
</evidence>
<accession>A0ABM7RCS7</accession>
<reference evidence="2 3" key="1">
    <citation type="submission" date="2021-06" db="EMBL/GenBank/DDBJ databases">
        <title>Complete genome of Haloferula helveola possessing various polysaccharide degrading enzymes.</title>
        <authorList>
            <person name="Takami H."/>
            <person name="Huang C."/>
            <person name="Hamasaki K."/>
        </authorList>
    </citation>
    <scope>NUCLEOTIDE SEQUENCE [LARGE SCALE GENOMIC DNA]</scope>
    <source>
        <strain evidence="2 3">CN-1</strain>
    </source>
</reference>
<evidence type="ECO:0000256" key="1">
    <source>
        <dbReference type="SAM" id="MobiDB-lite"/>
    </source>
</evidence>
<protein>
    <submittedName>
        <fullName evidence="2">Uncharacterized protein</fullName>
    </submittedName>
</protein>
<gene>
    <name evidence="2" type="ORF">HAHE_03860</name>
</gene>
<organism evidence="2 3">
    <name type="scientific">Haloferula helveola</name>
    <dbReference type="NCBI Taxonomy" id="490095"/>
    <lineage>
        <taxon>Bacteria</taxon>
        <taxon>Pseudomonadati</taxon>
        <taxon>Verrucomicrobiota</taxon>
        <taxon>Verrucomicrobiia</taxon>
        <taxon>Verrucomicrobiales</taxon>
        <taxon>Verrucomicrobiaceae</taxon>
        <taxon>Haloferula</taxon>
    </lineage>
</organism>
<sequence length="50" mass="5278">MNDVHHPDRMEEKQSECDANGGPFDLSHIASLAAGKGEGSTNGRGAVRVK</sequence>
<proteinExistence type="predicted"/>
<dbReference type="EMBL" id="AP024702">
    <property type="protein sequence ID" value="BCX46478.1"/>
    <property type="molecule type" value="Genomic_DNA"/>
</dbReference>
<dbReference type="Proteomes" id="UP001374893">
    <property type="component" value="Chromosome"/>
</dbReference>
<keyword evidence="3" id="KW-1185">Reference proteome</keyword>
<evidence type="ECO:0000313" key="2">
    <source>
        <dbReference type="EMBL" id="BCX46478.1"/>
    </source>
</evidence>
<feature type="region of interest" description="Disordered" evidence="1">
    <location>
        <begin position="1"/>
        <end position="25"/>
    </location>
</feature>
<name>A0ABM7RCS7_9BACT</name>
<feature type="compositionally biased region" description="Basic and acidic residues" evidence="1">
    <location>
        <begin position="1"/>
        <end position="16"/>
    </location>
</feature>